<dbReference type="SUPFAM" id="SSF51905">
    <property type="entry name" value="FAD/NAD(P)-binding domain"/>
    <property type="match status" value="1"/>
</dbReference>
<dbReference type="AlphaFoldDB" id="A0A5Q2FEJ7"/>
<evidence type="ECO:0000256" key="4">
    <source>
        <dbReference type="ARBA" id="ARBA00022827"/>
    </source>
</evidence>
<dbReference type="InterPro" id="IPR016156">
    <property type="entry name" value="FAD/NAD-linked_Rdtase_dimer_sf"/>
</dbReference>
<dbReference type="InterPro" id="IPR036188">
    <property type="entry name" value="FAD/NAD-bd_sf"/>
</dbReference>
<dbReference type="Pfam" id="PF00581">
    <property type="entry name" value="Rhodanese"/>
    <property type="match status" value="1"/>
</dbReference>
<dbReference type="EMBL" id="CP045725">
    <property type="protein sequence ID" value="QGF23503.1"/>
    <property type="molecule type" value="Genomic_DNA"/>
</dbReference>
<dbReference type="PRINTS" id="PR00368">
    <property type="entry name" value="FADPNR"/>
</dbReference>
<dbReference type="SMART" id="SM00450">
    <property type="entry name" value="RHOD"/>
    <property type="match status" value="1"/>
</dbReference>
<evidence type="ECO:0000259" key="7">
    <source>
        <dbReference type="PROSITE" id="PS50206"/>
    </source>
</evidence>
<evidence type="ECO:0000256" key="1">
    <source>
        <dbReference type="ARBA" id="ARBA00001974"/>
    </source>
</evidence>
<dbReference type="CDD" id="cd01524">
    <property type="entry name" value="RHOD_Pyr_redox"/>
    <property type="match status" value="1"/>
</dbReference>
<comment type="similarity">
    <text evidence="2">Belongs to the class-III pyridine nucleotide-disulfide oxidoreductase family.</text>
</comment>
<dbReference type="PANTHER" id="PTHR43429:SF1">
    <property type="entry name" value="NAD(P)H SULFUR OXIDOREDUCTASE (COA-DEPENDENT)"/>
    <property type="match status" value="1"/>
</dbReference>
<accession>A0A5Q2FEJ7</accession>
<dbReference type="Pfam" id="PF02852">
    <property type="entry name" value="Pyr_redox_dim"/>
    <property type="match status" value="1"/>
</dbReference>
<protein>
    <submittedName>
        <fullName evidence="8">CoA-disulfide reductase</fullName>
    </submittedName>
</protein>
<dbReference type="InterPro" id="IPR036873">
    <property type="entry name" value="Rhodanese-like_dom_sf"/>
</dbReference>
<dbReference type="Gene3D" id="3.50.50.60">
    <property type="entry name" value="FAD/NAD(P)-binding domain"/>
    <property type="match status" value="2"/>
</dbReference>
<dbReference type="SUPFAM" id="SSF55424">
    <property type="entry name" value="FAD/NAD-linked reductases, dimerisation (C-terminal) domain"/>
    <property type="match status" value="1"/>
</dbReference>
<keyword evidence="4" id="KW-0274">FAD</keyword>
<dbReference type="Proteomes" id="UP000386847">
    <property type="component" value="Chromosome"/>
</dbReference>
<name>A0A5Q2FEJ7_9ACTN</name>
<dbReference type="InterPro" id="IPR004099">
    <property type="entry name" value="Pyr_nucl-diS_OxRdtase_dimer"/>
</dbReference>
<dbReference type="InterPro" id="IPR050260">
    <property type="entry name" value="FAD-bd_OxRdtase"/>
</dbReference>
<reference evidence="8 9" key="1">
    <citation type="submission" date="2019-10" db="EMBL/GenBank/DDBJ databases">
        <title>Genomic analysis of Raineyella sp. CBA3103.</title>
        <authorList>
            <person name="Roh S.W."/>
        </authorList>
    </citation>
    <scope>NUCLEOTIDE SEQUENCE [LARGE SCALE GENOMIC DNA]</scope>
    <source>
        <strain evidence="8 9">CBA3103</strain>
    </source>
</reference>
<dbReference type="Gene3D" id="3.40.250.10">
    <property type="entry name" value="Rhodanese-like domain"/>
    <property type="match status" value="1"/>
</dbReference>
<keyword evidence="3" id="KW-0285">Flavoprotein</keyword>
<comment type="cofactor">
    <cofactor evidence="1">
        <name>FAD</name>
        <dbReference type="ChEBI" id="CHEBI:57692"/>
    </cofactor>
</comment>
<dbReference type="GO" id="GO:0016491">
    <property type="term" value="F:oxidoreductase activity"/>
    <property type="evidence" value="ECO:0007669"/>
    <property type="project" value="UniProtKB-KW"/>
</dbReference>
<keyword evidence="6" id="KW-0676">Redox-active center</keyword>
<feature type="domain" description="Rhodanese" evidence="7">
    <location>
        <begin position="462"/>
        <end position="548"/>
    </location>
</feature>
<dbReference type="KEGG" id="rain:Rai3103_07275"/>
<evidence type="ECO:0000313" key="8">
    <source>
        <dbReference type="EMBL" id="QGF23503.1"/>
    </source>
</evidence>
<gene>
    <name evidence="8" type="ORF">Rai3103_07275</name>
</gene>
<evidence type="ECO:0000256" key="5">
    <source>
        <dbReference type="ARBA" id="ARBA00023002"/>
    </source>
</evidence>
<dbReference type="SUPFAM" id="SSF52821">
    <property type="entry name" value="Rhodanese/Cell cycle control phosphatase"/>
    <property type="match status" value="1"/>
</dbReference>
<dbReference type="InterPro" id="IPR023753">
    <property type="entry name" value="FAD/NAD-binding_dom"/>
</dbReference>
<keyword evidence="5" id="KW-0560">Oxidoreductase</keyword>
<proteinExistence type="inferred from homology"/>
<dbReference type="PANTHER" id="PTHR43429">
    <property type="entry name" value="PYRIDINE NUCLEOTIDE-DISULFIDE OXIDOREDUCTASE DOMAIN-CONTAINING"/>
    <property type="match status" value="1"/>
</dbReference>
<evidence type="ECO:0000256" key="3">
    <source>
        <dbReference type="ARBA" id="ARBA00022630"/>
    </source>
</evidence>
<organism evidence="8 9">
    <name type="scientific">Raineyella fluvialis</name>
    <dbReference type="NCBI Taxonomy" id="2662261"/>
    <lineage>
        <taxon>Bacteria</taxon>
        <taxon>Bacillati</taxon>
        <taxon>Actinomycetota</taxon>
        <taxon>Actinomycetes</taxon>
        <taxon>Propionibacteriales</taxon>
        <taxon>Propionibacteriaceae</taxon>
        <taxon>Raineyella</taxon>
    </lineage>
</organism>
<dbReference type="PRINTS" id="PR00411">
    <property type="entry name" value="PNDRDTASEI"/>
</dbReference>
<dbReference type="Pfam" id="PF07992">
    <property type="entry name" value="Pyr_redox_2"/>
    <property type="match status" value="1"/>
</dbReference>
<dbReference type="RefSeq" id="WP_153572034.1">
    <property type="nucleotide sequence ID" value="NZ_CP045725.1"/>
</dbReference>
<evidence type="ECO:0000256" key="2">
    <source>
        <dbReference type="ARBA" id="ARBA00009130"/>
    </source>
</evidence>
<evidence type="ECO:0000256" key="6">
    <source>
        <dbReference type="ARBA" id="ARBA00023284"/>
    </source>
</evidence>
<keyword evidence="9" id="KW-1185">Reference proteome</keyword>
<dbReference type="InterPro" id="IPR001763">
    <property type="entry name" value="Rhodanese-like_dom"/>
</dbReference>
<sequence length="562" mass="60074">MSERSRKVVIVGGVAGGMSAATRLRRLDEHAEIVVFERSWYVSFANCGLPYHVGGVIEDRQALLLQTPESLGRRFGIDVRVGHEVVSIDRAAKLVSVRNLNTDRVTTESYDTLILSPGASPFVPDLPGKERALTLRNIADVDEMVAAVARKPHTAVVIGGGFIGVELAENLQLRGIDVTILELSDQILPPLDPEMAAYVAQELVEHGIDVVTGTEATVIGEHTVTLATGEEIPADLVVMSIGVRPDSHLAKDAGLEVNSRGGIVVDEFQRTSDPAIFAVGDAAEKRDALTGDAAMVPLAQTANRHGRLVADVIVGRPTSSKPVLGTAIVGVFGLMAASVGWNEKRLRAAGRRYRAIHAHPGSHAGYYPGSETLHLKLLVDADTDEILGAQAIGKDGADKRIDVIATAMRGGLKGADLADLELAYAPQFGSAKDPINMLGFIDDNVVNGQSELIQWHEVEAAHKAGLPLVDVRTPGEFRRGHIPGSINLPVDELRDRLDEVPAGDLIITCQVGLRGHVAERILRQAGHHVKNLTGGYATWSTATRPVARPAWSETPAEEEAAR</sequence>
<evidence type="ECO:0000313" key="9">
    <source>
        <dbReference type="Proteomes" id="UP000386847"/>
    </source>
</evidence>
<dbReference type="PROSITE" id="PS50206">
    <property type="entry name" value="RHODANESE_3"/>
    <property type="match status" value="1"/>
</dbReference>